<evidence type="ECO:0000313" key="1">
    <source>
        <dbReference type="EMBL" id="KAJ2813385.1"/>
    </source>
</evidence>
<comment type="caution">
    <text evidence="1">The sequence shown here is derived from an EMBL/GenBank/DDBJ whole genome shotgun (WGS) entry which is preliminary data.</text>
</comment>
<name>A0ACC1LPW7_9FUNG</name>
<gene>
    <name evidence="1" type="ORF">H4S07_000731</name>
</gene>
<dbReference type="EMBL" id="JANBUP010000064">
    <property type="protein sequence ID" value="KAJ2813385.1"/>
    <property type="molecule type" value="Genomic_DNA"/>
</dbReference>
<organism evidence="1 2">
    <name type="scientific">Coemansia furcata</name>
    <dbReference type="NCBI Taxonomy" id="417177"/>
    <lineage>
        <taxon>Eukaryota</taxon>
        <taxon>Fungi</taxon>
        <taxon>Fungi incertae sedis</taxon>
        <taxon>Zoopagomycota</taxon>
        <taxon>Kickxellomycotina</taxon>
        <taxon>Kickxellomycetes</taxon>
        <taxon>Kickxellales</taxon>
        <taxon>Kickxellaceae</taxon>
        <taxon>Coemansia</taxon>
    </lineage>
</organism>
<protein>
    <submittedName>
        <fullName evidence="1">Uncharacterized protein</fullName>
    </submittedName>
</protein>
<keyword evidence="2" id="KW-1185">Reference proteome</keyword>
<accession>A0ACC1LPW7</accession>
<dbReference type="Proteomes" id="UP001140096">
    <property type="component" value="Unassembled WGS sequence"/>
</dbReference>
<reference evidence="1" key="1">
    <citation type="submission" date="2022-07" db="EMBL/GenBank/DDBJ databases">
        <title>Phylogenomic reconstructions and comparative analyses of Kickxellomycotina fungi.</title>
        <authorList>
            <person name="Reynolds N.K."/>
            <person name="Stajich J.E."/>
            <person name="Barry K."/>
            <person name="Grigoriev I.V."/>
            <person name="Crous P."/>
            <person name="Smith M.E."/>
        </authorList>
    </citation>
    <scope>NUCLEOTIDE SEQUENCE</scope>
    <source>
        <strain evidence="1">CBS 102833</strain>
    </source>
</reference>
<proteinExistence type="predicted"/>
<evidence type="ECO:0000313" key="2">
    <source>
        <dbReference type="Proteomes" id="UP001140096"/>
    </source>
</evidence>
<sequence length="191" mass="21391">MDMYASDMMCRSLNMNDKVTPYPVTAGNAVPLTFKVGVSPISGKALKGPCTFYLSNVKSKGKGWAWFPIEINPFAQDRWCTDMITKNDNQYDVVIPEWVPSGTYYLRTEIIDLANNNVPNIQDFSRGPHFYVNCMAITVTSTSTTYPKLYKIPGIYDNAESKFVVDVNDPDTFKTYVLPGPVMNQTIASNP</sequence>